<dbReference type="EMBL" id="JADBGG010000054">
    <property type="protein sequence ID" value="MBE1427264.1"/>
    <property type="molecule type" value="Genomic_DNA"/>
</dbReference>
<feature type="non-terminal residue" evidence="1">
    <location>
        <position position="38"/>
    </location>
</feature>
<sequence length="38" mass="4582">MNFFTKVWIATEKMDTDREVKPPCFAVSDKMIFRMPRD</sequence>
<evidence type="ECO:0000313" key="1">
    <source>
        <dbReference type="EMBL" id="MBE1427264.1"/>
    </source>
</evidence>
<evidence type="ECO:0000313" key="2">
    <source>
        <dbReference type="Proteomes" id="UP000639010"/>
    </source>
</evidence>
<proteinExistence type="predicted"/>
<reference evidence="1 2" key="1">
    <citation type="submission" date="2020-10" db="EMBL/GenBank/DDBJ databases">
        <title>Genomic Encyclopedia of Type Strains, Phase IV (KMG-IV): sequencing the most valuable type-strain genomes for metagenomic binning, comparative biology and taxonomic classification.</title>
        <authorList>
            <person name="Goeker M."/>
        </authorList>
    </citation>
    <scope>NUCLEOTIDE SEQUENCE [LARGE SCALE GENOMIC DNA]</scope>
    <source>
        <strain evidence="1 2">DSM 4194</strain>
    </source>
</reference>
<organism evidence="1 2">
    <name type="scientific">Desulfomicrobium macestii</name>
    <dbReference type="NCBI Taxonomy" id="90731"/>
    <lineage>
        <taxon>Bacteria</taxon>
        <taxon>Pseudomonadati</taxon>
        <taxon>Thermodesulfobacteriota</taxon>
        <taxon>Desulfovibrionia</taxon>
        <taxon>Desulfovibrionales</taxon>
        <taxon>Desulfomicrobiaceae</taxon>
        <taxon>Desulfomicrobium</taxon>
    </lineage>
</organism>
<name>A0ABR9H965_9BACT</name>
<comment type="caution">
    <text evidence="1">The sequence shown here is derived from an EMBL/GenBank/DDBJ whole genome shotgun (WGS) entry which is preliminary data.</text>
</comment>
<keyword evidence="2" id="KW-1185">Reference proteome</keyword>
<accession>A0ABR9H965</accession>
<protein>
    <submittedName>
        <fullName evidence="1">Uncharacterized protein</fullName>
    </submittedName>
</protein>
<gene>
    <name evidence="1" type="ORF">H4684_003956</name>
</gene>
<dbReference type="Proteomes" id="UP000639010">
    <property type="component" value="Unassembled WGS sequence"/>
</dbReference>